<organism evidence="4 5">
    <name type="scientific">Senna tora</name>
    <dbReference type="NCBI Taxonomy" id="362788"/>
    <lineage>
        <taxon>Eukaryota</taxon>
        <taxon>Viridiplantae</taxon>
        <taxon>Streptophyta</taxon>
        <taxon>Embryophyta</taxon>
        <taxon>Tracheophyta</taxon>
        <taxon>Spermatophyta</taxon>
        <taxon>Magnoliopsida</taxon>
        <taxon>eudicotyledons</taxon>
        <taxon>Gunneridae</taxon>
        <taxon>Pentapetalae</taxon>
        <taxon>rosids</taxon>
        <taxon>fabids</taxon>
        <taxon>Fabales</taxon>
        <taxon>Fabaceae</taxon>
        <taxon>Caesalpinioideae</taxon>
        <taxon>Cassia clade</taxon>
        <taxon>Senna</taxon>
    </lineage>
</organism>
<feature type="compositionally biased region" description="Basic residues" evidence="1">
    <location>
        <begin position="598"/>
        <end position="609"/>
    </location>
</feature>
<dbReference type="PANTHER" id="PTHR31973:SF195">
    <property type="entry name" value="MUDR FAMILY TRANSPOSASE"/>
    <property type="match status" value="1"/>
</dbReference>
<dbReference type="AlphaFoldDB" id="A0A834TG58"/>
<evidence type="ECO:0000256" key="1">
    <source>
        <dbReference type="SAM" id="MobiDB-lite"/>
    </source>
</evidence>
<comment type="caution">
    <text evidence="4">The sequence shown here is derived from an EMBL/GenBank/DDBJ whole genome shotgun (WGS) entry which is preliminary data.</text>
</comment>
<feature type="compositionally biased region" description="Basic and acidic residues" evidence="1">
    <location>
        <begin position="610"/>
        <end position="626"/>
    </location>
</feature>
<reference evidence="4" key="1">
    <citation type="submission" date="2020-09" db="EMBL/GenBank/DDBJ databases">
        <title>Genome-Enabled Discovery of Anthraquinone Biosynthesis in Senna tora.</title>
        <authorList>
            <person name="Kang S.-H."/>
            <person name="Pandey R.P."/>
            <person name="Lee C.-M."/>
            <person name="Sim J.-S."/>
            <person name="Jeong J.-T."/>
            <person name="Choi B.-S."/>
            <person name="Jung M."/>
            <person name="Ginzburg D."/>
            <person name="Zhao K."/>
            <person name="Won S.Y."/>
            <person name="Oh T.-J."/>
            <person name="Yu Y."/>
            <person name="Kim N.-H."/>
            <person name="Lee O.R."/>
            <person name="Lee T.-H."/>
            <person name="Bashyal P."/>
            <person name="Kim T.-S."/>
            <person name="Lee W.-H."/>
            <person name="Kawkins C."/>
            <person name="Kim C.-K."/>
            <person name="Kim J.S."/>
            <person name="Ahn B.O."/>
            <person name="Rhee S.Y."/>
            <person name="Sohng J.K."/>
        </authorList>
    </citation>
    <scope>NUCLEOTIDE SEQUENCE</scope>
    <source>
        <tissue evidence="4">Leaf</tissue>
    </source>
</reference>
<evidence type="ECO:0008006" key="6">
    <source>
        <dbReference type="Google" id="ProtNLM"/>
    </source>
</evidence>
<dbReference type="PANTHER" id="PTHR31973">
    <property type="entry name" value="POLYPROTEIN, PUTATIVE-RELATED"/>
    <property type="match status" value="1"/>
</dbReference>
<accession>A0A834TG58</accession>
<proteinExistence type="predicted"/>
<evidence type="ECO:0000259" key="3">
    <source>
        <dbReference type="Pfam" id="PF10551"/>
    </source>
</evidence>
<protein>
    <recommendedName>
        <fullName evidence="6">MULE transposase domain-containing protein</fullName>
    </recommendedName>
</protein>
<evidence type="ECO:0000313" key="4">
    <source>
        <dbReference type="EMBL" id="KAF7820616.1"/>
    </source>
</evidence>
<gene>
    <name evidence="4" type="ORF">G2W53_026071</name>
</gene>
<evidence type="ECO:0000259" key="2">
    <source>
        <dbReference type="Pfam" id="PF03108"/>
    </source>
</evidence>
<dbReference type="Pfam" id="PF03108">
    <property type="entry name" value="DBD_Tnp_Mut"/>
    <property type="match status" value="1"/>
</dbReference>
<sequence length="648" mass="74496">MAMRVGGFLYKNGSCLSGNDGLSFQADRVEGVILTDDMTLAQLKESIRGRLRMGRGEEICNVTYRMPMTLCPLRFGELNLCDDYSVAMMFESFRDNATNLNGVELLVQTVSSSIVEFDLNVSPVIDEGGSATVVACTQALANFTIEATNIDSAIIEFPPSNVCRRGSSSRRNPVVGESSRQRTAYVNEDEAEMRDPDFVHLTFQTRAVRIDMEAQAGPEFPEDVPPTMDNPLFLGAMFDNKDALRQAVKMYSIRQHRDYTVFKSKATFVDYRCKWYNNPCLWRMRARERDYYWEITRYVGPHTCVTPTLTQDNPKMDSTFIASCIVPDVIMTPGIRVSAIIDRIRVMFNTTVKYKKAWRAKHKALARAFGNWDRSYAIMARWLEAACHFNPGSVVVWEHMPHPENPDEFCFHCVFWTFAPCIAALGHLKPILQIDGTFLYGKYTGTLLLAVGQDGNKKVVPLAFAIVEKESESSWHWFLTQLRCHLVKDRTDICLISDRHQGILNAVNDERLMWHPPYAENVYCVRHLSSNLNKAYKNAKLKKLFVRTARTTQKHRVETNLRFFDTMREAYRGQFNPVGIEENWPDYEGPNLMPNPGNRRRRERPRTHRRQMEMDRREPAEREPPMQRRCGLCRQTGHKRGSCPNRGN</sequence>
<dbReference type="EMBL" id="JAAIUW010000008">
    <property type="protein sequence ID" value="KAF7820616.1"/>
    <property type="molecule type" value="Genomic_DNA"/>
</dbReference>
<evidence type="ECO:0000313" key="5">
    <source>
        <dbReference type="Proteomes" id="UP000634136"/>
    </source>
</evidence>
<dbReference type="InterPro" id="IPR004332">
    <property type="entry name" value="Transposase_MuDR"/>
</dbReference>
<dbReference type="OrthoDB" id="683469at2759"/>
<keyword evidence="5" id="KW-1185">Reference proteome</keyword>
<dbReference type="Proteomes" id="UP000634136">
    <property type="component" value="Unassembled WGS sequence"/>
</dbReference>
<feature type="domain" description="MULE transposase" evidence="3">
    <location>
        <begin position="432"/>
        <end position="531"/>
    </location>
</feature>
<dbReference type="InterPro" id="IPR018289">
    <property type="entry name" value="MULE_transposase_dom"/>
</dbReference>
<feature type="region of interest" description="Disordered" evidence="1">
    <location>
        <begin position="586"/>
        <end position="648"/>
    </location>
</feature>
<feature type="domain" description="Transposase MuDR plant" evidence="2">
    <location>
        <begin position="234"/>
        <end position="289"/>
    </location>
</feature>
<name>A0A834TG58_9FABA</name>
<dbReference type="Pfam" id="PF10551">
    <property type="entry name" value="MULE"/>
    <property type="match status" value="1"/>
</dbReference>